<reference evidence="1 2" key="1">
    <citation type="journal article" date="2016" name="Int. J. Syst. Evol. Microbiol.">
        <title>Polaribacter haliotis sp. nov., isolated from the gut of abalone Haliotis discus hannai.</title>
        <authorList>
            <person name="Kim Y.O."/>
            <person name="Park I.S."/>
            <person name="Park S."/>
            <person name="Nam B.H."/>
            <person name="Park J.M."/>
            <person name="Kim D.G."/>
            <person name="Yoon J.H."/>
        </authorList>
    </citation>
    <scope>NUCLEOTIDE SEQUENCE [LARGE SCALE GENOMIC DNA]</scope>
    <source>
        <strain evidence="1 2">KCTC 52418</strain>
    </source>
</reference>
<dbReference type="RefSeq" id="WP_088352586.1">
    <property type="nucleotide sequence ID" value="NZ_CP061813.1"/>
</dbReference>
<dbReference type="Pfam" id="PF13618">
    <property type="entry name" value="Gluconate_2-dh3"/>
    <property type="match status" value="1"/>
</dbReference>
<dbReference type="PROSITE" id="PS51257">
    <property type="entry name" value="PROKAR_LIPOPROTEIN"/>
    <property type="match status" value="1"/>
</dbReference>
<dbReference type="OrthoDB" id="6385145at2"/>
<keyword evidence="2" id="KW-1185">Reference proteome</keyword>
<dbReference type="InterPro" id="IPR027056">
    <property type="entry name" value="Gluconate_2DH_su3"/>
</dbReference>
<sequence>MKRRESLKILTFGLGSIIATPMLMQLLSSCKTENDTKLVYPFLTEEGFFVVSNLADLILPASKTIGALDVKVPQFIDLVLKKVATKEEQEKFNKGAVLFKKSFKETFAKEIYEGTKSDFLKMLNKYFKIPSEKQTQIFKLLESKQVSTENKDTYFMYSYLMFIRQYTLFGYYTSEEVGKEILTYNTTPGFYNGCVPVEEAGNIQSA</sequence>
<protein>
    <submittedName>
        <fullName evidence="1">Gluconate 2-dehydrogenase subunit 3 family protein</fullName>
    </submittedName>
</protein>
<proteinExistence type="predicted"/>
<organism evidence="1 2">
    <name type="scientific">Polaribacter haliotis</name>
    <dbReference type="NCBI Taxonomy" id="1888915"/>
    <lineage>
        <taxon>Bacteria</taxon>
        <taxon>Pseudomonadati</taxon>
        <taxon>Bacteroidota</taxon>
        <taxon>Flavobacteriia</taxon>
        <taxon>Flavobacteriales</taxon>
        <taxon>Flavobacteriaceae</taxon>
    </lineage>
</organism>
<gene>
    <name evidence="1" type="ORF">H9I45_11065</name>
</gene>
<evidence type="ECO:0000313" key="2">
    <source>
        <dbReference type="Proteomes" id="UP000516764"/>
    </source>
</evidence>
<name>A0A7L8AD13_9FLAO</name>
<dbReference type="AlphaFoldDB" id="A0A7L8AD13"/>
<dbReference type="EMBL" id="CP061813">
    <property type="protein sequence ID" value="QOD59886.1"/>
    <property type="molecule type" value="Genomic_DNA"/>
</dbReference>
<dbReference type="Proteomes" id="UP000516764">
    <property type="component" value="Chromosome"/>
</dbReference>
<evidence type="ECO:0000313" key="1">
    <source>
        <dbReference type="EMBL" id="QOD59886.1"/>
    </source>
</evidence>
<accession>A0A7L8AD13</accession>
<dbReference type="KEGG" id="phal:H9I45_11065"/>